<keyword evidence="2" id="KW-0813">Transport</keyword>
<dbReference type="Gene3D" id="3.40.190.10">
    <property type="entry name" value="Periplasmic binding protein-like II"/>
    <property type="match status" value="2"/>
</dbReference>
<dbReference type="PANTHER" id="PTHR30085">
    <property type="entry name" value="AMINO ACID ABC TRANSPORTER PERMEASE"/>
    <property type="match status" value="1"/>
</dbReference>
<evidence type="ECO:0000256" key="3">
    <source>
        <dbReference type="ARBA" id="ARBA00022729"/>
    </source>
</evidence>
<dbReference type="Proteomes" id="UP000323300">
    <property type="component" value="Unassembled WGS sequence"/>
</dbReference>
<dbReference type="SUPFAM" id="SSF53850">
    <property type="entry name" value="Periplasmic binding protein-like II"/>
    <property type="match status" value="1"/>
</dbReference>
<dbReference type="CDD" id="cd13692">
    <property type="entry name" value="PBP2_BztA"/>
    <property type="match status" value="1"/>
</dbReference>
<organism evidence="7 8">
    <name type="scientific">Neomesorhizobium albiziae</name>
    <dbReference type="NCBI Taxonomy" id="335020"/>
    <lineage>
        <taxon>Bacteria</taxon>
        <taxon>Pseudomonadati</taxon>
        <taxon>Pseudomonadota</taxon>
        <taxon>Alphaproteobacteria</taxon>
        <taxon>Hyphomicrobiales</taxon>
        <taxon>Phyllobacteriaceae</taxon>
        <taxon>Neomesorhizobium</taxon>
    </lineage>
</organism>
<dbReference type="InterPro" id="IPR001638">
    <property type="entry name" value="Solute-binding_3/MltF_N"/>
</dbReference>
<feature type="chain" id="PRO_5009302277" evidence="5">
    <location>
        <begin position="27"/>
        <end position="342"/>
    </location>
</feature>
<keyword evidence="3 5" id="KW-0732">Signal</keyword>
<dbReference type="Pfam" id="PF00497">
    <property type="entry name" value="SBP_bac_3"/>
    <property type="match status" value="1"/>
</dbReference>
<feature type="domain" description="Solute-binding protein family 3/N-terminal" evidence="6">
    <location>
        <begin position="38"/>
        <end position="267"/>
    </location>
</feature>
<dbReference type="GO" id="GO:0006865">
    <property type="term" value="P:amino acid transport"/>
    <property type="evidence" value="ECO:0007669"/>
    <property type="project" value="TreeGrafter"/>
</dbReference>
<sequence length="342" mass="36787">MKISVRACRLAAGVLLLCSTAIAAQAATTLETVKARGKLICGVSMGTTGFALADAQGKFAGFDVDVCRAIASAVFGDPTKIDFVLTNINTRFQSLQSGEIDVLSRQTTMTYSREASLGIDFGPTVFYDGQGLMVAKSLEVASAKDLDGAAICTLPGTTTAQNLADFFRATGKKFELVVFENPDENNNAFFSGRCDAVSSDRSDLASIRAASKSPNDYLVLPETISKEPLAPAVRQNDSNWRDIVSWSVWTMMAAEEKGITQANVEEKLKSEDPEVQRMLGITDELGTMLGLDKAFGYNIIKNVGNYAEVFDRNLGEQTALGLSRGPNAQWNNGGLLYAPPFR</sequence>
<dbReference type="PROSITE" id="PS01039">
    <property type="entry name" value="SBP_BACTERIAL_3"/>
    <property type="match status" value="1"/>
</dbReference>
<comment type="similarity">
    <text evidence="1 4">Belongs to the bacterial solute-binding protein 3 family.</text>
</comment>
<evidence type="ECO:0000313" key="8">
    <source>
        <dbReference type="Proteomes" id="UP000323300"/>
    </source>
</evidence>
<evidence type="ECO:0000313" key="7">
    <source>
        <dbReference type="EMBL" id="SFJ97204.1"/>
    </source>
</evidence>
<evidence type="ECO:0000256" key="1">
    <source>
        <dbReference type="ARBA" id="ARBA00010333"/>
    </source>
</evidence>
<gene>
    <name evidence="7" type="ORF">SAMN04488498_101641</name>
</gene>
<dbReference type="InterPro" id="IPR018313">
    <property type="entry name" value="SBP_3_CS"/>
</dbReference>
<name>A0A1I3VP77_9HYPH</name>
<evidence type="ECO:0000256" key="2">
    <source>
        <dbReference type="ARBA" id="ARBA00022448"/>
    </source>
</evidence>
<proteinExistence type="inferred from homology"/>
<protein>
    <submittedName>
        <fullName evidence="7">General L-amino acid transport system substrate-binding protein</fullName>
    </submittedName>
</protein>
<evidence type="ECO:0000259" key="6">
    <source>
        <dbReference type="SMART" id="SM00062"/>
    </source>
</evidence>
<dbReference type="AlphaFoldDB" id="A0A1I3VP77"/>
<reference evidence="7 8" key="1">
    <citation type="submission" date="2016-10" db="EMBL/GenBank/DDBJ databases">
        <authorList>
            <person name="Varghese N."/>
            <person name="Submissions S."/>
        </authorList>
    </citation>
    <scope>NUCLEOTIDE SEQUENCE [LARGE SCALE GENOMIC DNA]</scope>
    <source>
        <strain evidence="7 8">DSM 21822</strain>
    </source>
</reference>
<dbReference type="InterPro" id="IPR051455">
    <property type="entry name" value="Bact_solute-bind_prot3"/>
</dbReference>
<dbReference type="EMBL" id="FOSL01000001">
    <property type="protein sequence ID" value="SFJ97204.1"/>
    <property type="molecule type" value="Genomic_DNA"/>
</dbReference>
<dbReference type="SMART" id="SM00062">
    <property type="entry name" value="PBPb"/>
    <property type="match status" value="1"/>
</dbReference>
<feature type="signal peptide" evidence="5">
    <location>
        <begin position="1"/>
        <end position="26"/>
    </location>
</feature>
<dbReference type="PANTHER" id="PTHR30085:SF7">
    <property type="entry name" value="AMINO-ACID ABC TRANSPORTER-BINDING PROTEIN YHDW-RELATED"/>
    <property type="match status" value="1"/>
</dbReference>
<evidence type="ECO:0000256" key="5">
    <source>
        <dbReference type="SAM" id="SignalP"/>
    </source>
</evidence>
<keyword evidence="8" id="KW-1185">Reference proteome</keyword>
<evidence type="ECO:0000256" key="4">
    <source>
        <dbReference type="RuleBase" id="RU003744"/>
    </source>
</evidence>
<accession>A0A1I3VP77</accession>
<dbReference type="RefSeq" id="WP_188130306.1">
    <property type="nucleotide sequence ID" value="NZ_BSPE01000002.1"/>
</dbReference>